<dbReference type="Proteomes" id="UP000193907">
    <property type="component" value="Unassembled WGS sequence"/>
</dbReference>
<protein>
    <submittedName>
        <fullName evidence="2">Primosomal protein</fullName>
    </submittedName>
</protein>
<dbReference type="OrthoDB" id="3350465at2"/>
<evidence type="ECO:0000313" key="2">
    <source>
        <dbReference type="EMBL" id="ORV14629.1"/>
    </source>
</evidence>
<comment type="caution">
    <text evidence="2">The sequence shown here is derived from an EMBL/GenBank/DDBJ whole genome shotgun (WGS) entry which is preliminary data.</text>
</comment>
<dbReference type="EMBL" id="LQOM01000024">
    <property type="protein sequence ID" value="ORV14629.1"/>
    <property type="molecule type" value="Genomic_DNA"/>
</dbReference>
<evidence type="ECO:0000313" key="3">
    <source>
        <dbReference type="EMBL" id="PIB78045.1"/>
    </source>
</evidence>
<dbReference type="RefSeq" id="WP_062541136.1">
    <property type="nucleotide sequence ID" value="NZ_BBUN01000328.1"/>
</dbReference>
<sequence>MAADLVPIRLSLTTGDRYTVWAPRWRDAGDEWEAFLGRDEDLYGFETVADLVAFVRTNTDHDLADHPGWQELTEANAHKLEPAEDQRFDLIAVEELLAEKPTEESVAALAGTLAIVSSIGSVCELPAVTKFFNGNPTLGTVAGGVEHFAGKAGLKRWNAIAEIIGRGWDDVLAAVDGIVSTPEVDAAASMKAADELAEPPEEEPLTDDEVAEEEPTDDAEEETRAAGDNAVLGGDEDFWLKVGIDPIRIMTGAGTFYTLRCYFDDRPIFLGRNGRISVFSSERALARYLADEHDHDLSDLSTYDDIRTAATDGSLQVDITDDNVYVLTGLADDFAEGPDAVDSDQLELAVEFLRDVGDYAEDNTVDKALATERPLGQLIAYVLDPGSVAKPTPPYAEAVREWEELDRFVESRLRRE</sequence>
<proteinExistence type="predicted"/>
<dbReference type="EMBL" id="PDKV01000020">
    <property type="protein sequence ID" value="PIB78045.1"/>
    <property type="molecule type" value="Genomic_DNA"/>
</dbReference>
<evidence type="ECO:0000313" key="4">
    <source>
        <dbReference type="Proteomes" id="UP000193907"/>
    </source>
</evidence>
<organism evidence="2 4">
    <name type="scientific">Mycobacterium celatum</name>
    <dbReference type="NCBI Taxonomy" id="28045"/>
    <lineage>
        <taxon>Bacteria</taxon>
        <taxon>Bacillati</taxon>
        <taxon>Actinomycetota</taxon>
        <taxon>Actinomycetes</taxon>
        <taxon>Mycobacteriales</taxon>
        <taxon>Mycobacteriaceae</taxon>
        <taxon>Mycobacterium</taxon>
    </lineage>
</organism>
<feature type="compositionally biased region" description="Acidic residues" evidence="1">
    <location>
        <begin position="195"/>
        <end position="221"/>
    </location>
</feature>
<keyword evidence="4" id="KW-1185">Reference proteome</keyword>
<dbReference type="Proteomes" id="UP000230971">
    <property type="component" value="Unassembled WGS sequence"/>
</dbReference>
<name>A0A1X1RS41_MYCCE</name>
<dbReference type="STRING" id="28045.AWB95_08320"/>
<dbReference type="AlphaFoldDB" id="A0A1X1RS41"/>
<feature type="region of interest" description="Disordered" evidence="1">
    <location>
        <begin position="191"/>
        <end position="228"/>
    </location>
</feature>
<evidence type="ECO:0000313" key="5">
    <source>
        <dbReference type="Proteomes" id="UP000230971"/>
    </source>
</evidence>
<reference evidence="3 5" key="2">
    <citation type="journal article" date="2017" name="Infect. Genet. Evol.">
        <title>The new phylogeny of the genus Mycobacterium: The old and the news.</title>
        <authorList>
            <person name="Tortoli E."/>
            <person name="Fedrizzi T."/>
            <person name="Meehan C.J."/>
            <person name="Trovato A."/>
            <person name="Grottola A."/>
            <person name="Giacobazzi E."/>
            <person name="Serpini G.F."/>
            <person name="Tagliazucchi S."/>
            <person name="Fabio A."/>
            <person name="Bettua C."/>
            <person name="Bertorelli R."/>
            <person name="Frascaro F."/>
            <person name="De Sanctis V."/>
            <person name="Pecorari M."/>
            <person name="Jousson O."/>
            <person name="Segata N."/>
            <person name="Cirillo D.M."/>
        </authorList>
    </citation>
    <scope>NUCLEOTIDE SEQUENCE [LARGE SCALE GENOMIC DNA]</scope>
    <source>
        <strain evidence="3 5">NCTC 12882</strain>
    </source>
</reference>
<evidence type="ECO:0000256" key="1">
    <source>
        <dbReference type="SAM" id="MobiDB-lite"/>
    </source>
</evidence>
<reference evidence="2 4" key="1">
    <citation type="submission" date="2016-01" db="EMBL/GenBank/DDBJ databases">
        <title>The new phylogeny of the genus Mycobacterium.</title>
        <authorList>
            <person name="Tarcisio F."/>
            <person name="Conor M."/>
            <person name="Antonella G."/>
            <person name="Elisabetta G."/>
            <person name="Giulia F.S."/>
            <person name="Sara T."/>
            <person name="Anna F."/>
            <person name="Clotilde B."/>
            <person name="Roberto B."/>
            <person name="Veronica D.S."/>
            <person name="Fabio R."/>
            <person name="Monica P."/>
            <person name="Olivier J."/>
            <person name="Enrico T."/>
            <person name="Nicola S."/>
        </authorList>
    </citation>
    <scope>NUCLEOTIDE SEQUENCE [LARGE SCALE GENOMIC DNA]</scope>
    <source>
        <strain evidence="2 4">DSM 44243</strain>
    </source>
</reference>
<gene>
    <name evidence="2" type="ORF">AWB95_08320</name>
    <name evidence="3" type="ORF">CQY23_15820</name>
</gene>
<accession>A0A1X1RS41</accession>